<evidence type="ECO:0000313" key="12">
    <source>
        <dbReference type="Proteomes" id="UP000001977"/>
    </source>
</evidence>
<dbReference type="EMBL" id="AM167904">
    <property type="protein sequence ID" value="CAJ50697.1"/>
    <property type="molecule type" value="Genomic_DNA"/>
</dbReference>
<evidence type="ECO:0000313" key="11">
    <source>
        <dbReference type="EMBL" id="CAJ50697.1"/>
    </source>
</evidence>
<dbReference type="GO" id="GO:0015920">
    <property type="term" value="P:lipopolysaccharide transport"/>
    <property type="evidence" value="ECO:0007669"/>
    <property type="project" value="TreeGrafter"/>
</dbReference>
<dbReference type="eggNOG" id="COG1682">
    <property type="taxonomic scope" value="Bacteria"/>
</dbReference>
<protein>
    <submittedName>
        <fullName evidence="11">O-antigen export ABC transporter,putative permease protein</fullName>
    </submittedName>
</protein>
<dbReference type="PANTHER" id="PTHR30413">
    <property type="entry name" value="INNER MEMBRANE TRANSPORT PERMEASE"/>
    <property type="match status" value="1"/>
</dbReference>
<sequence>MSSRSLRYMCNALRLSVSDVRTRYRKSVLGPLWLTLGNAVAIFGFSAVWAELLGEKRNVFIPSLAIGLVIWQYLSGVMASATVAYTANGHVMRNHRIPVWFFAVRTLGYHLINLAHNLALVCVVLFFFGTRWSDQAWLAIPGLLLLIFASVPLAALLAALGARFRDVRYAVESSLPLLFFVSPVLFRPESLAGRFIWFNPVSYFIEALRMPLMSLVQDQAPPQAFIYAGALGFFLILCLACAAVYARNPRRVLFWI</sequence>
<evidence type="ECO:0000256" key="7">
    <source>
        <dbReference type="ARBA" id="ARBA00023047"/>
    </source>
</evidence>
<dbReference type="GeneID" id="92933655"/>
<comment type="subcellular location">
    <subcellularLocation>
        <location evidence="1">Cell membrane</location>
        <topology evidence="1">Multi-pass membrane protein</topology>
    </subcellularLocation>
</comment>
<feature type="transmembrane region" description="Helical" evidence="9">
    <location>
        <begin position="224"/>
        <end position="246"/>
    </location>
</feature>
<reference evidence="11 12" key="1">
    <citation type="journal article" date="2006" name="J. Bacteriol.">
        <title>Comparison of the genome sequence of the poultry pathogen Bordetella avium with those of B. bronchiseptica, B. pertussis, and B. parapertussis reveals extensive diversity in surface structures associated with host interaction.</title>
        <authorList>
            <person name="Sebaihia M."/>
            <person name="Preston A."/>
            <person name="Maskell D.J."/>
            <person name="Kuzmiak H."/>
            <person name="Connell T.D."/>
            <person name="King N.D."/>
            <person name="Orndorff P.E."/>
            <person name="Miyamoto D.M."/>
            <person name="Thomson N.R."/>
            <person name="Harris D."/>
            <person name="Goble A."/>
            <person name="Lord A."/>
            <person name="Murphy L."/>
            <person name="Quail M.A."/>
            <person name="Rutter S."/>
            <person name="Squares R."/>
            <person name="Squares S."/>
            <person name="Woodward J."/>
            <person name="Parkhill J."/>
            <person name="Temple L.M."/>
        </authorList>
    </citation>
    <scope>NUCLEOTIDE SEQUENCE [LARGE SCALE GENOMIC DNA]</scope>
    <source>
        <strain evidence="11 12">197N</strain>
    </source>
</reference>
<dbReference type="Pfam" id="PF01061">
    <property type="entry name" value="ABC2_membrane"/>
    <property type="match status" value="1"/>
</dbReference>
<feature type="transmembrane region" description="Helical" evidence="9">
    <location>
        <begin position="167"/>
        <end position="186"/>
    </location>
</feature>
<feature type="transmembrane region" description="Helical" evidence="9">
    <location>
        <begin position="28"/>
        <end position="49"/>
    </location>
</feature>
<dbReference type="HOGENOM" id="CLU_060703_0_0_4"/>
<feature type="transmembrane region" description="Helical" evidence="9">
    <location>
        <begin position="136"/>
        <end position="160"/>
    </location>
</feature>
<feature type="transmembrane region" description="Helical" evidence="9">
    <location>
        <begin position="107"/>
        <end position="130"/>
    </location>
</feature>
<feature type="transmembrane region" description="Helical" evidence="9">
    <location>
        <begin position="61"/>
        <end position="86"/>
    </location>
</feature>
<dbReference type="GO" id="GO:0005886">
    <property type="term" value="C:plasma membrane"/>
    <property type="evidence" value="ECO:0007669"/>
    <property type="project" value="UniProtKB-SubCell"/>
</dbReference>
<evidence type="ECO:0000256" key="3">
    <source>
        <dbReference type="ARBA" id="ARBA00022448"/>
    </source>
</evidence>
<dbReference type="GO" id="GO:0140359">
    <property type="term" value="F:ABC-type transporter activity"/>
    <property type="evidence" value="ECO:0007669"/>
    <property type="project" value="InterPro"/>
</dbReference>
<feature type="domain" description="ABC-2 type transporter transmembrane" evidence="10">
    <location>
        <begin position="19"/>
        <end position="210"/>
    </location>
</feature>
<accession>Q2KUG3</accession>
<name>Q2KUG3_BORA1</name>
<evidence type="ECO:0000256" key="5">
    <source>
        <dbReference type="ARBA" id="ARBA00022692"/>
    </source>
</evidence>
<dbReference type="GO" id="GO:0015774">
    <property type="term" value="P:polysaccharide transport"/>
    <property type="evidence" value="ECO:0007669"/>
    <property type="project" value="UniProtKB-KW"/>
</dbReference>
<dbReference type="PANTHER" id="PTHR30413:SF10">
    <property type="entry name" value="CAPSULE POLYSACCHARIDE EXPORT INNER-MEMBRANE PROTEIN CTRC"/>
    <property type="match status" value="1"/>
</dbReference>
<dbReference type="KEGG" id="bav:BAV3087"/>
<dbReference type="Proteomes" id="UP000001977">
    <property type="component" value="Chromosome"/>
</dbReference>
<keyword evidence="6 9" id="KW-1133">Transmembrane helix</keyword>
<dbReference type="AlphaFoldDB" id="Q2KUG3"/>
<keyword evidence="12" id="KW-1185">Reference proteome</keyword>
<gene>
    <name evidence="11" type="ordered locus">BAV3087</name>
</gene>
<evidence type="ECO:0000259" key="10">
    <source>
        <dbReference type="Pfam" id="PF01061"/>
    </source>
</evidence>
<evidence type="ECO:0000256" key="8">
    <source>
        <dbReference type="ARBA" id="ARBA00023136"/>
    </source>
</evidence>
<keyword evidence="4" id="KW-1003">Cell membrane</keyword>
<keyword evidence="8 9" id="KW-0472">Membrane</keyword>
<evidence type="ECO:0000256" key="9">
    <source>
        <dbReference type="SAM" id="Phobius"/>
    </source>
</evidence>
<dbReference type="STRING" id="360910.BAV3087"/>
<dbReference type="InterPro" id="IPR013525">
    <property type="entry name" value="ABC2_TM"/>
</dbReference>
<keyword evidence="5 9" id="KW-0812">Transmembrane</keyword>
<keyword evidence="3" id="KW-0813">Transport</keyword>
<keyword evidence="7" id="KW-0762">Sugar transport</keyword>
<comment type="similarity">
    <text evidence="2">Belongs to the ABC-2 integral membrane protein family.</text>
</comment>
<keyword evidence="7" id="KW-0625">Polysaccharide transport</keyword>
<evidence type="ECO:0000256" key="4">
    <source>
        <dbReference type="ARBA" id="ARBA00022475"/>
    </source>
</evidence>
<evidence type="ECO:0000256" key="6">
    <source>
        <dbReference type="ARBA" id="ARBA00022989"/>
    </source>
</evidence>
<evidence type="ECO:0000256" key="1">
    <source>
        <dbReference type="ARBA" id="ARBA00004651"/>
    </source>
</evidence>
<proteinExistence type="inferred from homology"/>
<organism evidence="11 12">
    <name type="scientific">Bordetella avium (strain 197N)</name>
    <dbReference type="NCBI Taxonomy" id="360910"/>
    <lineage>
        <taxon>Bacteria</taxon>
        <taxon>Pseudomonadati</taxon>
        <taxon>Pseudomonadota</taxon>
        <taxon>Betaproteobacteria</taxon>
        <taxon>Burkholderiales</taxon>
        <taxon>Alcaligenaceae</taxon>
        <taxon>Bordetella</taxon>
    </lineage>
</organism>
<evidence type="ECO:0000256" key="2">
    <source>
        <dbReference type="ARBA" id="ARBA00007783"/>
    </source>
</evidence>
<dbReference type="RefSeq" id="WP_012418725.1">
    <property type="nucleotide sequence ID" value="NC_010645.1"/>
</dbReference>